<protein>
    <submittedName>
        <fullName evidence="3">Uncharacterized protein</fullName>
    </submittedName>
</protein>
<gene>
    <name evidence="3" type="ORF">CINCED_3A023044</name>
</gene>
<accession>A0A5E4MWM2</accession>
<keyword evidence="2" id="KW-0732">Signal</keyword>
<evidence type="ECO:0000313" key="3">
    <source>
        <dbReference type="EMBL" id="VVC36706.1"/>
    </source>
</evidence>
<dbReference type="Proteomes" id="UP000325440">
    <property type="component" value="Unassembled WGS sequence"/>
</dbReference>
<feature type="chain" id="PRO_5022935644" evidence="2">
    <location>
        <begin position="21"/>
        <end position="62"/>
    </location>
</feature>
<keyword evidence="4" id="KW-1185">Reference proteome</keyword>
<proteinExistence type="predicted"/>
<evidence type="ECO:0000313" key="4">
    <source>
        <dbReference type="Proteomes" id="UP000325440"/>
    </source>
</evidence>
<reference evidence="3 4" key="1">
    <citation type="submission" date="2019-08" db="EMBL/GenBank/DDBJ databases">
        <authorList>
            <person name="Alioto T."/>
            <person name="Alioto T."/>
            <person name="Gomez Garrido J."/>
        </authorList>
    </citation>
    <scope>NUCLEOTIDE SEQUENCE [LARGE SCALE GENOMIC DNA]</scope>
</reference>
<feature type="region of interest" description="Disordered" evidence="1">
    <location>
        <begin position="23"/>
        <end position="42"/>
    </location>
</feature>
<name>A0A5E4MWM2_9HEMI</name>
<feature type="signal peptide" evidence="2">
    <location>
        <begin position="1"/>
        <end position="20"/>
    </location>
</feature>
<sequence length="62" mass="6840">MLSKTIILYCLLLAVTLVATAPIDSDPTDTKKRDDIPSTGDPDNFIMRIQLLRFIALSSLFG</sequence>
<dbReference type="EMBL" id="CABPRJ010001435">
    <property type="protein sequence ID" value="VVC36706.1"/>
    <property type="molecule type" value="Genomic_DNA"/>
</dbReference>
<dbReference type="AlphaFoldDB" id="A0A5E4MWM2"/>
<evidence type="ECO:0000256" key="2">
    <source>
        <dbReference type="SAM" id="SignalP"/>
    </source>
</evidence>
<organism evidence="3 4">
    <name type="scientific">Cinara cedri</name>
    <dbReference type="NCBI Taxonomy" id="506608"/>
    <lineage>
        <taxon>Eukaryota</taxon>
        <taxon>Metazoa</taxon>
        <taxon>Ecdysozoa</taxon>
        <taxon>Arthropoda</taxon>
        <taxon>Hexapoda</taxon>
        <taxon>Insecta</taxon>
        <taxon>Pterygota</taxon>
        <taxon>Neoptera</taxon>
        <taxon>Paraneoptera</taxon>
        <taxon>Hemiptera</taxon>
        <taxon>Sternorrhyncha</taxon>
        <taxon>Aphidomorpha</taxon>
        <taxon>Aphidoidea</taxon>
        <taxon>Aphididae</taxon>
        <taxon>Lachninae</taxon>
        <taxon>Cinara</taxon>
    </lineage>
</organism>
<evidence type="ECO:0000256" key="1">
    <source>
        <dbReference type="SAM" id="MobiDB-lite"/>
    </source>
</evidence>